<dbReference type="EMBL" id="CM000784">
    <property type="protein sequence ID" value="AQK93806.1"/>
    <property type="molecule type" value="Genomic_DNA"/>
</dbReference>
<proteinExistence type="predicted"/>
<accession>A0A1D6FQA4</accession>
<protein>
    <submittedName>
        <fullName evidence="1">Transducin family protein / WD-40 repeat family protein</fullName>
    </submittedName>
</protein>
<gene>
    <name evidence="1" type="ORF">ZEAMMB73_Zm00001d010305</name>
</gene>
<reference evidence="1" key="1">
    <citation type="submission" date="2015-12" db="EMBL/GenBank/DDBJ databases">
        <title>Update maize B73 reference genome by single molecule sequencing technologies.</title>
        <authorList>
            <consortium name="Maize Genome Sequencing Project"/>
            <person name="Ware D."/>
        </authorList>
    </citation>
    <scope>NUCLEOTIDE SEQUENCE</scope>
    <source>
        <tissue evidence="1">Seedling</tissue>
    </source>
</reference>
<sequence length="145" mass="15822">MAPLAPFPSLFAIPNPRAPLPPPSPLPVHLWSKPPISSFGYLSPLLFLVVVALLLMAPPNSSDSSTTSTTEDIPSSNQEQLVVIVHLCATVCVKSHIPMTLEMQNSNYTKWASHFKSLCCKFCLKPHIDGTGFANPTDPQWDQVD</sequence>
<dbReference type="AlphaFoldDB" id="A0A1D6FQA4"/>
<evidence type="ECO:0000313" key="1">
    <source>
        <dbReference type="EMBL" id="AQK93806.1"/>
    </source>
</evidence>
<organism evidence="1">
    <name type="scientific">Zea mays</name>
    <name type="common">Maize</name>
    <dbReference type="NCBI Taxonomy" id="4577"/>
    <lineage>
        <taxon>Eukaryota</taxon>
        <taxon>Viridiplantae</taxon>
        <taxon>Streptophyta</taxon>
        <taxon>Embryophyta</taxon>
        <taxon>Tracheophyta</taxon>
        <taxon>Spermatophyta</taxon>
        <taxon>Magnoliopsida</taxon>
        <taxon>Liliopsida</taxon>
        <taxon>Poales</taxon>
        <taxon>Poaceae</taxon>
        <taxon>PACMAD clade</taxon>
        <taxon>Panicoideae</taxon>
        <taxon>Andropogonodae</taxon>
        <taxon>Andropogoneae</taxon>
        <taxon>Tripsacinae</taxon>
        <taxon>Zea</taxon>
    </lineage>
</organism>
<name>A0A1D6FQA4_MAIZE</name>